<dbReference type="PANTHER" id="PTHR42790">
    <property type="entry name" value="AMINOTRANSFERASE"/>
    <property type="match status" value="1"/>
</dbReference>
<dbReference type="PANTHER" id="PTHR42790:SF19">
    <property type="entry name" value="KYNURENINE_ALPHA-AMINOADIPATE AMINOTRANSFERASE, MITOCHONDRIAL"/>
    <property type="match status" value="1"/>
</dbReference>
<dbReference type="FunFam" id="3.40.640.10:FF:000053">
    <property type="entry name" value="Aminotransferase, class I"/>
    <property type="match status" value="1"/>
</dbReference>
<dbReference type="SUPFAM" id="SSF53383">
    <property type="entry name" value="PLP-dependent transferases"/>
    <property type="match status" value="1"/>
</dbReference>
<dbReference type="Proteomes" id="UP000886891">
    <property type="component" value="Unassembled WGS sequence"/>
</dbReference>
<dbReference type="AlphaFoldDB" id="A0A9D1SX07"/>
<dbReference type="Gene3D" id="3.90.1150.10">
    <property type="entry name" value="Aspartate Aminotransferase, domain 1"/>
    <property type="match status" value="1"/>
</dbReference>
<evidence type="ECO:0000256" key="5">
    <source>
        <dbReference type="ARBA" id="ARBA00022679"/>
    </source>
</evidence>
<keyword evidence="4 8" id="KW-0032">Aminotransferase</keyword>
<dbReference type="InterPro" id="IPR004839">
    <property type="entry name" value="Aminotransferase_I/II_large"/>
</dbReference>
<evidence type="ECO:0000256" key="3">
    <source>
        <dbReference type="ARBA" id="ARBA00011738"/>
    </source>
</evidence>
<evidence type="ECO:0000313" key="8">
    <source>
        <dbReference type="EMBL" id="HIU99829.1"/>
    </source>
</evidence>
<organism evidence="8 9">
    <name type="scientific">Candidatus Stercoripulliclostridium merdipullorum</name>
    <dbReference type="NCBI Taxonomy" id="2840952"/>
    <lineage>
        <taxon>Bacteria</taxon>
        <taxon>Bacillati</taxon>
        <taxon>Bacillota</taxon>
        <taxon>Clostridia</taxon>
        <taxon>Eubacteriales</taxon>
        <taxon>Candidatus Stercoripulliclostridium</taxon>
    </lineage>
</organism>
<dbReference type="CDD" id="cd00609">
    <property type="entry name" value="AAT_like"/>
    <property type="match status" value="1"/>
</dbReference>
<evidence type="ECO:0000256" key="2">
    <source>
        <dbReference type="ARBA" id="ARBA00007441"/>
    </source>
</evidence>
<evidence type="ECO:0000313" key="9">
    <source>
        <dbReference type="Proteomes" id="UP000886891"/>
    </source>
</evidence>
<comment type="cofactor">
    <cofactor evidence="1">
        <name>pyridoxal 5'-phosphate</name>
        <dbReference type="ChEBI" id="CHEBI:597326"/>
    </cofactor>
</comment>
<dbReference type="Pfam" id="PF00155">
    <property type="entry name" value="Aminotran_1_2"/>
    <property type="match status" value="1"/>
</dbReference>
<evidence type="ECO:0000256" key="4">
    <source>
        <dbReference type="ARBA" id="ARBA00022576"/>
    </source>
</evidence>
<evidence type="ECO:0000259" key="7">
    <source>
        <dbReference type="Pfam" id="PF00155"/>
    </source>
</evidence>
<dbReference type="GO" id="GO:1901605">
    <property type="term" value="P:alpha-amino acid metabolic process"/>
    <property type="evidence" value="ECO:0007669"/>
    <property type="project" value="TreeGrafter"/>
</dbReference>
<comment type="caution">
    <text evidence="8">The sequence shown here is derived from an EMBL/GenBank/DDBJ whole genome shotgun (WGS) entry which is preliminary data.</text>
</comment>
<proteinExistence type="inferred from homology"/>
<dbReference type="Gene3D" id="3.40.640.10">
    <property type="entry name" value="Type I PLP-dependent aspartate aminotransferase-like (Major domain)"/>
    <property type="match status" value="1"/>
</dbReference>
<dbReference type="GO" id="GO:0030170">
    <property type="term" value="F:pyridoxal phosphate binding"/>
    <property type="evidence" value="ECO:0007669"/>
    <property type="project" value="InterPro"/>
</dbReference>
<dbReference type="InterPro" id="IPR015421">
    <property type="entry name" value="PyrdxlP-dep_Trfase_major"/>
</dbReference>
<gene>
    <name evidence="8" type="ORF">IAB14_01785</name>
</gene>
<evidence type="ECO:0000256" key="6">
    <source>
        <dbReference type="ARBA" id="ARBA00022898"/>
    </source>
</evidence>
<keyword evidence="5" id="KW-0808">Transferase</keyword>
<dbReference type="InterPro" id="IPR015422">
    <property type="entry name" value="PyrdxlP-dep_Trfase_small"/>
</dbReference>
<sequence>MDYRFSDRMQNLKGNAIRMIFKLLAQPDMISFAGGMPAGQALPAAEIADIADELLHGKDALKILQYGGTEGYLPYLQSGLKYLARKGITDVTLDNVLAVSGGQQGIDLTCKAFINKGDVVLVEDPTYLAVLHILKTYEGVPVGVKSNDDGIDPDDLEAKIIRYHPKFVYLVPNFSNPTGKTVPLENRKRIAEITAKHGVMLVEDDPYGELRWEGEQLPSIKSMDRTGNVIYLTSFSKVISPGMRVGLAVADPAVIAKLTIGKQATDVHTATLNQAIVSEYLDRGLLDPSLARNIPLYKQKKDAMIAAIRRYFPASVRYTDPQGGLFIWVELPEGVSAKDLFLKAVERKVAYVCGSDFYADGSGENTLRLNFSNATLEQIDTGIARLGELLRQII</sequence>
<comment type="subunit">
    <text evidence="3">Homodimer.</text>
</comment>
<protein>
    <submittedName>
        <fullName evidence="8">PLP-dependent aminotransferase family protein</fullName>
    </submittedName>
</protein>
<dbReference type="InterPro" id="IPR050859">
    <property type="entry name" value="Class-I_PLP-dep_aminotransf"/>
</dbReference>
<reference evidence="8" key="2">
    <citation type="journal article" date="2021" name="PeerJ">
        <title>Extensive microbial diversity within the chicken gut microbiome revealed by metagenomics and culture.</title>
        <authorList>
            <person name="Gilroy R."/>
            <person name="Ravi A."/>
            <person name="Getino M."/>
            <person name="Pursley I."/>
            <person name="Horton D.L."/>
            <person name="Alikhan N.F."/>
            <person name="Baker D."/>
            <person name="Gharbi K."/>
            <person name="Hall N."/>
            <person name="Watson M."/>
            <person name="Adriaenssens E.M."/>
            <person name="Foster-Nyarko E."/>
            <person name="Jarju S."/>
            <person name="Secka A."/>
            <person name="Antonio M."/>
            <person name="Oren A."/>
            <person name="Chaudhuri R.R."/>
            <person name="La Ragione R."/>
            <person name="Hildebrand F."/>
            <person name="Pallen M.J."/>
        </authorList>
    </citation>
    <scope>NUCLEOTIDE SEQUENCE</scope>
    <source>
        <strain evidence="8">23406</strain>
    </source>
</reference>
<dbReference type="EMBL" id="DVOH01000013">
    <property type="protein sequence ID" value="HIU99829.1"/>
    <property type="molecule type" value="Genomic_DNA"/>
</dbReference>
<dbReference type="GO" id="GO:0008483">
    <property type="term" value="F:transaminase activity"/>
    <property type="evidence" value="ECO:0007669"/>
    <property type="project" value="UniProtKB-KW"/>
</dbReference>
<evidence type="ECO:0000256" key="1">
    <source>
        <dbReference type="ARBA" id="ARBA00001933"/>
    </source>
</evidence>
<keyword evidence="6" id="KW-0663">Pyridoxal phosphate</keyword>
<feature type="domain" description="Aminotransferase class I/classII large" evidence="7">
    <location>
        <begin position="54"/>
        <end position="386"/>
    </location>
</feature>
<comment type="similarity">
    <text evidence="2">Belongs to the class-I pyridoxal-phosphate-dependent aminotransferase family.</text>
</comment>
<accession>A0A9D1SX07</accession>
<reference evidence="8" key="1">
    <citation type="submission" date="2020-10" db="EMBL/GenBank/DDBJ databases">
        <authorList>
            <person name="Gilroy R."/>
        </authorList>
    </citation>
    <scope>NUCLEOTIDE SEQUENCE</scope>
    <source>
        <strain evidence="8">23406</strain>
    </source>
</reference>
<name>A0A9D1SX07_9FIRM</name>
<dbReference type="InterPro" id="IPR015424">
    <property type="entry name" value="PyrdxlP-dep_Trfase"/>
</dbReference>